<dbReference type="PROSITE" id="PS51502">
    <property type="entry name" value="S_R_A_B_BARREL"/>
    <property type="match status" value="1"/>
</dbReference>
<sequence length="96" mass="11065">MFYHVVLFKLKDNSPENMDKARNILTSMEGKIPQLKGLTVGKDELFTERSYDICLITTFDSKEDMDAYQVHEYHVNEVLANLRPMLEASKACDFTA</sequence>
<name>A0A939KK71_9CLOT</name>
<keyword evidence="3" id="KW-1185">Reference proteome</keyword>
<dbReference type="AlphaFoldDB" id="A0A939KK71"/>
<feature type="domain" description="Stress-response A/B barrel" evidence="1">
    <location>
        <begin position="2"/>
        <end position="94"/>
    </location>
</feature>
<dbReference type="PANTHER" id="PTHR37832">
    <property type="entry name" value="BLL2683 PROTEIN"/>
    <property type="match status" value="1"/>
</dbReference>
<dbReference type="Pfam" id="PF07876">
    <property type="entry name" value="Dabb"/>
    <property type="match status" value="1"/>
</dbReference>
<dbReference type="InterPro" id="IPR013097">
    <property type="entry name" value="Dabb"/>
</dbReference>
<evidence type="ECO:0000259" key="1">
    <source>
        <dbReference type="PROSITE" id="PS51502"/>
    </source>
</evidence>
<dbReference type="RefSeq" id="WP_207600437.1">
    <property type="nucleotide sequence ID" value="NZ_JAFNJU010000010.1"/>
</dbReference>
<gene>
    <name evidence="2" type="ORF">J3A84_12840</name>
</gene>
<dbReference type="Gene3D" id="3.30.70.100">
    <property type="match status" value="1"/>
</dbReference>
<organism evidence="2 3">
    <name type="scientific">Proteiniclasticum aestuarii</name>
    <dbReference type="NCBI Taxonomy" id="2817862"/>
    <lineage>
        <taxon>Bacteria</taxon>
        <taxon>Bacillati</taxon>
        <taxon>Bacillota</taxon>
        <taxon>Clostridia</taxon>
        <taxon>Eubacteriales</taxon>
        <taxon>Clostridiaceae</taxon>
        <taxon>Proteiniclasticum</taxon>
    </lineage>
</organism>
<dbReference type="SUPFAM" id="SSF54909">
    <property type="entry name" value="Dimeric alpha+beta barrel"/>
    <property type="match status" value="1"/>
</dbReference>
<evidence type="ECO:0000313" key="3">
    <source>
        <dbReference type="Proteomes" id="UP000664218"/>
    </source>
</evidence>
<comment type="caution">
    <text evidence="2">The sequence shown here is derived from an EMBL/GenBank/DDBJ whole genome shotgun (WGS) entry which is preliminary data.</text>
</comment>
<evidence type="ECO:0000313" key="2">
    <source>
        <dbReference type="EMBL" id="MBO1265918.1"/>
    </source>
</evidence>
<proteinExistence type="predicted"/>
<reference evidence="2" key="1">
    <citation type="submission" date="2021-03" db="EMBL/GenBank/DDBJ databases">
        <title>Proteiniclasticum marinus sp. nov., isolated from tidal flat sediment.</title>
        <authorList>
            <person name="Namirimu T."/>
            <person name="Yang J.-A."/>
            <person name="Yang S.-H."/>
            <person name="Kim Y.-J."/>
            <person name="Kwon K.K."/>
        </authorList>
    </citation>
    <scope>NUCLEOTIDE SEQUENCE</scope>
    <source>
        <strain evidence="2">SCR006</strain>
    </source>
</reference>
<dbReference type="EMBL" id="JAFNJU010000010">
    <property type="protein sequence ID" value="MBO1265918.1"/>
    <property type="molecule type" value="Genomic_DNA"/>
</dbReference>
<dbReference type="InterPro" id="IPR011008">
    <property type="entry name" value="Dimeric_a/b-barrel"/>
</dbReference>
<protein>
    <submittedName>
        <fullName evidence="2">Dabb family protein</fullName>
    </submittedName>
</protein>
<dbReference type="PANTHER" id="PTHR37832:SF1">
    <property type="entry name" value="STRESS-RESPONSE A_B BARREL DOMAIN-CONTAINING PROTEIN"/>
    <property type="match status" value="1"/>
</dbReference>
<accession>A0A939KK71</accession>
<dbReference type="SMART" id="SM00886">
    <property type="entry name" value="Dabb"/>
    <property type="match status" value="1"/>
</dbReference>
<dbReference type="Proteomes" id="UP000664218">
    <property type="component" value="Unassembled WGS sequence"/>
</dbReference>